<dbReference type="SUPFAM" id="SSF46689">
    <property type="entry name" value="Homeodomain-like"/>
    <property type="match status" value="1"/>
</dbReference>
<evidence type="ECO:0000259" key="6">
    <source>
        <dbReference type="PROSITE" id="PS50977"/>
    </source>
</evidence>
<protein>
    <submittedName>
        <fullName evidence="7">TetR/AcrR family transcriptional regulator</fullName>
    </submittedName>
</protein>
<dbReference type="EMBL" id="BAAALF010000016">
    <property type="protein sequence ID" value="GAA1225536.1"/>
    <property type="molecule type" value="Genomic_DNA"/>
</dbReference>
<keyword evidence="2 4" id="KW-0238">DNA-binding</keyword>
<feature type="compositionally biased region" description="Pro residues" evidence="5">
    <location>
        <begin position="1"/>
        <end position="18"/>
    </location>
</feature>
<dbReference type="PROSITE" id="PS50977">
    <property type="entry name" value="HTH_TETR_2"/>
    <property type="match status" value="1"/>
</dbReference>
<feature type="region of interest" description="Disordered" evidence="5">
    <location>
        <begin position="1"/>
        <end position="25"/>
    </location>
</feature>
<evidence type="ECO:0000256" key="1">
    <source>
        <dbReference type="ARBA" id="ARBA00023015"/>
    </source>
</evidence>
<evidence type="ECO:0000256" key="4">
    <source>
        <dbReference type="PROSITE-ProRule" id="PRU00335"/>
    </source>
</evidence>
<sequence length="212" mass="22647">MPSSPAPRDPAPAAPPAAPERRLPGGPVLQDTVTAAIAAAFFEELASVGYARLSLEAVAKRAGAGKAAIYRRWPSKLEMTVALVSAVAVDAPEVADSGTLRGDVLAFLADIAGALRHRLPSRIIPDLLAESTRSPELARALFAAVRDTRRSKATRLLDRAVERGELPADVDRELALDFLAGPLYWRLAVVHTPTDPDYLDRLADKLLAAFRA</sequence>
<dbReference type="PANTHER" id="PTHR30055">
    <property type="entry name" value="HTH-TYPE TRANSCRIPTIONAL REGULATOR RUTR"/>
    <property type="match status" value="1"/>
</dbReference>
<keyword evidence="1" id="KW-0805">Transcription regulation</keyword>
<dbReference type="InterPro" id="IPR050109">
    <property type="entry name" value="HTH-type_TetR-like_transc_reg"/>
</dbReference>
<dbReference type="RefSeq" id="WP_344440434.1">
    <property type="nucleotide sequence ID" value="NZ_BAAALF010000016.1"/>
</dbReference>
<gene>
    <name evidence="7" type="ORF">GCM10009665_14950</name>
</gene>
<feature type="DNA-binding region" description="H-T-H motif" evidence="4">
    <location>
        <begin position="54"/>
        <end position="73"/>
    </location>
</feature>
<dbReference type="PANTHER" id="PTHR30055:SF148">
    <property type="entry name" value="TETR-FAMILY TRANSCRIPTIONAL REGULATOR"/>
    <property type="match status" value="1"/>
</dbReference>
<evidence type="ECO:0000256" key="5">
    <source>
        <dbReference type="SAM" id="MobiDB-lite"/>
    </source>
</evidence>
<dbReference type="SUPFAM" id="SSF48498">
    <property type="entry name" value="Tetracyclin repressor-like, C-terminal domain"/>
    <property type="match status" value="1"/>
</dbReference>
<dbReference type="InterPro" id="IPR011075">
    <property type="entry name" value="TetR_C"/>
</dbReference>
<evidence type="ECO:0000256" key="3">
    <source>
        <dbReference type="ARBA" id="ARBA00023163"/>
    </source>
</evidence>
<proteinExistence type="predicted"/>
<dbReference type="Proteomes" id="UP001500037">
    <property type="component" value="Unassembled WGS sequence"/>
</dbReference>
<feature type="domain" description="HTH tetR-type" evidence="6">
    <location>
        <begin position="31"/>
        <end position="91"/>
    </location>
</feature>
<dbReference type="InterPro" id="IPR001647">
    <property type="entry name" value="HTH_TetR"/>
</dbReference>
<dbReference type="Pfam" id="PF16859">
    <property type="entry name" value="TetR_C_11"/>
    <property type="match status" value="1"/>
</dbReference>
<dbReference type="InterPro" id="IPR023772">
    <property type="entry name" value="DNA-bd_HTH_TetR-type_CS"/>
</dbReference>
<comment type="caution">
    <text evidence="7">The sequence shown here is derived from an EMBL/GenBank/DDBJ whole genome shotgun (WGS) entry which is preliminary data.</text>
</comment>
<dbReference type="PROSITE" id="PS01081">
    <property type="entry name" value="HTH_TETR_1"/>
    <property type="match status" value="1"/>
</dbReference>
<name>A0ABN1W0T7_9ACTN</name>
<dbReference type="Gene3D" id="1.10.357.10">
    <property type="entry name" value="Tetracycline Repressor, domain 2"/>
    <property type="match status" value="1"/>
</dbReference>
<dbReference type="Pfam" id="PF00440">
    <property type="entry name" value="TetR_N"/>
    <property type="match status" value="1"/>
</dbReference>
<organism evidence="7 8">
    <name type="scientific">Kitasatospora nipponensis</name>
    <dbReference type="NCBI Taxonomy" id="258049"/>
    <lineage>
        <taxon>Bacteria</taxon>
        <taxon>Bacillati</taxon>
        <taxon>Actinomycetota</taxon>
        <taxon>Actinomycetes</taxon>
        <taxon>Kitasatosporales</taxon>
        <taxon>Streptomycetaceae</taxon>
        <taxon>Kitasatospora</taxon>
    </lineage>
</organism>
<accession>A0ABN1W0T7</accession>
<dbReference type="InterPro" id="IPR036271">
    <property type="entry name" value="Tet_transcr_reg_TetR-rel_C_sf"/>
</dbReference>
<evidence type="ECO:0000256" key="2">
    <source>
        <dbReference type="ARBA" id="ARBA00023125"/>
    </source>
</evidence>
<reference evidence="7 8" key="1">
    <citation type="journal article" date="2019" name="Int. J. Syst. Evol. Microbiol.">
        <title>The Global Catalogue of Microorganisms (GCM) 10K type strain sequencing project: providing services to taxonomists for standard genome sequencing and annotation.</title>
        <authorList>
            <consortium name="The Broad Institute Genomics Platform"/>
            <consortium name="The Broad Institute Genome Sequencing Center for Infectious Disease"/>
            <person name="Wu L."/>
            <person name="Ma J."/>
        </authorList>
    </citation>
    <scope>NUCLEOTIDE SEQUENCE [LARGE SCALE GENOMIC DNA]</scope>
    <source>
        <strain evidence="7 8">JCM 13004</strain>
    </source>
</reference>
<keyword evidence="3" id="KW-0804">Transcription</keyword>
<dbReference type="Gene3D" id="1.10.10.60">
    <property type="entry name" value="Homeodomain-like"/>
    <property type="match status" value="1"/>
</dbReference>
<evidence type="ECO:0000313" key="8">
    <source>
        <dbReference type="Proteomes" id="UP001500037"/>
    </source>
</evidence>
<keyword evidence="8" id="KW-1185">Reference proteome</keyword>
<evidence type="ECO:0000313" key="7">
    <source>
        <dbReference type="EMBL" id="GAA1225536.1"/>
    </source>
</evidence>
<dbReference type="InterPro" id="IPR009057">
    <property type="entry name" value="Homeodomain-like_sf"/>
</dbReference>